<dbReference type="Gene3D" id="3.40.50.300">
    <property type="entry name" value="P-loop containing nucleotide triphosphate hydrolases"/>
    <property type="match status" value="1"/>
</dbReference>
<evidence type="ECO:0000256" key="3">
    <source>
        <dbReference type="ARBA" id="ARBA00022448"/>
    </source>
</evidence>
<dbReference type="PANTHER" id="PTHR43297:SF2">
    <property type="entry name" value="DIPEPTIDE TRANSPORT ATP-BINDING PROTEIN DPPD"/>
    <property type="match status" value="1"/>
</dbReference>
<evidence type="ECO:0000259" key="8">
    <source>
        <dbReference type="Pfam" id="PF08352"/>
    </source>
</evidence>
<dbReference type="Proteomes" id="UP001164712">
    <property type="component" value="Chromosome"/>
</dbReference>
<evidence type="ECO:0000313" key="10">
    <source>
        <dbReference type="Proteomes" id="UP001164712"/>
    </source>
</evidence>
<keyword evidence="10" id="KW-1185">Reference proteome</keyword>
<dbReference type="InterPro" id="IPR050388">
    <property type="entry name" value="ABC_Ni/Peptide_Import"/>
</dbReference>
<protein>
    <recommendedName>
        <fullName evidence="8">Oligopeptide/dipeptide ABC transporter C-terminal domain-containing protein</fullName>
    </recommendedName>
</protein>
<dbReference type="InterPro" id="IPR013563">
    <property type="entry name" value="Oligopep_ABC_C"/>
</dbReference>
<reference evidence="9" key="1">
    <citation type="submission" date="2022-12" db="EMBL/GenBank/DDBJ databases">
        <title>Complete genome sequence of an Australian strain of Rouxiella badensis DAR84756 and resolution of the R. badensis DSM100043 and R. chamberiensis DSM28324 genomes.</title>
        <authorList>
            <person name="Paul S."/>
            <person name="Anderson P.J."/>
            <person name="Maynard G."/>
            <person name="Dyall-Smith M."/>
            <person name="Kudinha T."/>
        </authorList>
    </citation>
    <scope>NUCLEOTIDE SEQUENCE</scope>
    <source>
        <strain evidence="9">DSM 28324</strain>
    </source>
</reference>
<evidence type="ECO:0000256" key="5">
    <source>
        <dbReference type="ARBA" id="ARBA00022741"/>
    </source>
</evidence>
<evidence type="ECO:0000313" key="9">
    <source>
        <dbReference type="EMBL" id="WAT01100.1"/>
    </source>
</evidence>
<gene>
    <name evidence="9" type="ORF">O1V66_20520</name>
</gene>
<comment type="subcellular location">
    <subcellularLocation>
        <location evidence="1">Membrane</location>
    </subcellularLocation>
</comment>
<dbReference type="EMBL" id="CP114058">
    <property type="protein sequence ID" value="WAT01100.1"/>
    <property type="molecule type" value="Genomic_DNA"/>
</dbReference>
<name>A0ABY7HNY4_9GAMM</name>
<dbReference type="Pfam" id="PF08352">
    <property type="entry name" value="oligo_HPY"/>
    <property type="match status" value="1"/>
</dbReference>
<evidence type="ECO:0000256" key="4">
    <source>
        <dbReference type="ARBA" id="ARBA00022475"/>
    </source>
</evidence>
<organism evidence="9 10">
    <name type="scientific">Rouxiella chamberiensis</name>
    <dbReference type="NCBI Taxonomy" id="1513468"/>
    <lineage>
        <taxon>Bacteria</taxon>
        <taxon>Pseudomonadati</taxon>
        <taxon>Pseudomonadota</taxon>
        <taxon>Gammaproteobacteria</taxon>
        <taxon>Enterobacterales</taxon>
        <taxon>Yersiniaceae</taxon>
        <taxon>Rouxiella</taxon>
    </lineage>
</organism>
<accession>A0ABY7HNY4</accession>
<comment type="similarity">
    <text evidence="2">Belongs to the ABC transporter superfamily.</text>
</comment>
<proteinExistence type="inferred from homology"/>
<keyword evidence="7" id="KW-0472">Membrane</keyword>
<dbReference type="InterPro" id="IPR027417">
    <property type="entry name" value="P-loop_NTPase"/>
</dbReference>
<dbReference type="SUPFAM" id="SSF52540">
    <property type="entry name" value="P-loop containing nucleoside triphosphate hydrolases"/>
    <property type="match status" value="1"/>
</dbReference>
<sequence>MVSHDISLIDGLCERVLVMSEGRFVEQGPTATVFSAPQHPHTRALLQAVPS</sequence>
<keyword evidence="3" id="KW-0813">Transport</keyword>
<evidence type="ECO:0000256" key="1">
    <source>
        <dbReference type="ARBA" id="ARBA00004370"/>
    </source>
</evidence>
<evidence type="ECO:0000256" key="7">
    <source>
        <dbReference type="ARBA" id="ARBA00023136"/>
    </source>
</evidence>
<evidence type="ECO:0000256" key="2">
    <source>
        <dbReference type="ARBA" id="ARBA00005417"/>
    </source>
</evidence>
<dbReference type="PANTHER" id="PTHR43297">
    <property type="entry name" value="OLIGOPEPTIDE TRANSPORT ATP-BINDING PROTEIN APPD"/>
    <property type="match status" value="1"/>
</dbReference>
<keyword evidence="6" id="KW-0067">ATP-binding</keyword>
<keyword evidence="5" id="KW-0547">Nucleotide-binding</keyword>
<feature type="domain" description="Oligopeptide/dipeptide ABC transporter C-terminal" evidence="8">
    <location>
        <begin position="25"/>
        <end position="51"/>
    </location>
</feature>
<keyword evidence="4" id="KW-1003">Cell membrane</keyword>
<evidence type="ECO:0000256" key="6">
    <source>
        <dbReference type="ARBA" id="ARBA00022840"/>
    </source>
</evidence>